<accession>A0A0A9DFP6</accession>
<organism evidence="2">
    <name type="scientific">Arundo donax</name>
    <name type="common">Giant reed</name>
    <name type="synonym">Donax arundinaceus</name>
    <dbReference type="NCBI Taxonomy" id="35708"/>
    <lineage>
        <taxon>Eukaryota</taxon>
        <taxon>Viridiplantae</taxon>
        <taxon>Streptophyta</taxon>
        <taxon>Embryophyta</taxon>
        <taxon>Tracheophyta</taxon>
        <taxon>Spermatophyta</taxon>
        <taxon>Magnoliopsida</taxon>
        <taxon>Liliopsida</taxon>
        <taxon>Poales</taxon>
        <taxon>Poaceae</taxon>
        <taxon>PACMAD clade</taxon>
        <taxon>Arundinoideae</taxon>
        <taxon>Arundineae</taxon>
        <taxon>Arundo</taxon>
    </lineage>
</organism>
<evidence type="ECO:0000256" key="1">
    <source>
        <dbReference type="SAM" id="SignalP"/>
    </source>
</evidence>
<sequence>MVTILKRLVPRILLALKLCLPSKHYSQLEKVHFTPPTIYFVYLTTQTKFWFNLLPRTI</sequence>
<feature type="signal peptide" evidence="1">
    <location>
        <begin position="1"/>
        <end position="15"/>
    </location>
</feature>
<reference evidence="2" key="2">
    <citation type="journal article" date="2015" name="Data Brief">
        <title>Shoot transcriptome of the giant reed, Arundo donax.</title>
        <authorList>
            <person name="Barrero R.A."/>
            <person name="Guerrero F.D."/>
            <person name="Moolhuijzen P."/>
            <person name="Goolsby J.A."/>
            <person name="Tidwell J."/>
            <person name="Bellgard S.E."/>
            <person name="Bellgard M.I."/>
        </authorList>
    </citation>
    <scope>NUCLEOTIDE SEQUENCE</scope>
    <source>
        <tissue evidence="2">Shoot tissue taken approximately 20 cm above the soil surface</tissue>
    </source>
</reference>
<dbReference type="EMBL" id="GBRH01215328">
    <property type="protein sequence ID" value="JAD82567.1"/>
    <property type="molecule type" value="Transcribed_RNA"/>
</dbReference>
<protein>
    <submittedName>
        <fullName evidence="2">Uncharacterized protein</fullName>
    </submittedName>
</protein>
<dbReference type="AlphaFoldDB" id="A0A0A9DFP6"/>
<keyword evidence="1" id="KW-0732">Signal</keyword>
<proteinExistence type="predicted"/>
<reference evidence="2" key="1">
    <citation type="submission" date="2014-09" db="EMBL/GenBank/DDBJ databases">
        <authorList>
            <person name="Magalhaes I.L.F."/>
            <person name="Oliveira U."/>
            <person name="Santos F.R."/>
            <person name="Vidigal T.H.D.A."/>
            <person name="Brescovit A.D."/>
            <person name="Santos A.J."/>
        </authorList>
    </citation>
    <scope>NUCLEOTIDE SEQUENCE</scope>
    <source>
        <tissue evidence="2">Shoot tissue taken approximately 20 cm above the soil surface</tissue>
    </source>
</reference>
<evidence type="ECO:0000313" key="2">
    <source>
        <dbReference type="EMBL" id="JAD82567.1"/>
    </source>
</evidence>
<name>A0A0A9DFP6_ARUDO</name>
<feature type="chain" id="PRO_5013357121" evidence="1">
    <location>
        <begin position="16"/>
        <end position="58"/>
    </location>
</feature>